<evidence type="ECO:0000256" key="2">
    <source>
        <dbReference type="SAM" id="SignalP"/>
    </source>
</evidence>
<sequence>MIHARSAGSRRRVLVAPLILAALTFLLAAAQADAGHRCGHKGKTCAPPADTTPPDTTITSGPSGTISSGPVSFSFSSNESASTFECRLDASSWAACSSPKSYSAPASGGHTFEVRAKDAVGNLDASPAARSFTIQSTTGTTPPPPSGAKATTTAAGAPVLADADAAARVTRSSFEPRSINAQANQRRPSAGELSHFFTYSPNWGPCAETFKARITGNFTGTTDEIIQWAAHKWGIDEDITRAVAVKESNWNQDARGDWDSNIQDFQSYGLTQVRRNSGGLVAPNWNGTFPLSRDSTAFNLDYWGASVRQYYEGCATWLHDVGDNGATYAAGDIWGSVGAWYAGRWWNAGAQWYIGDVKTNLTNRTWAQPGF</sequence>
<proteinExistence type="predicted"/>
<accession>A0A6J4SWH8</accession>
<protein>
    <recommendedName>
        <fullName evidence="4">Transglycosylase SLT domain-containing protein</fullName>
    </recommendedName>
</protein>
<gene>
    <name evidence="3" type="ORF">AVDCRST_MAG67-2499</name>
</gene>
<dbReference type="EMBL" id="CADCVQ010000099">
    <property type="protein sequence ID" value="CAA9507154.1"/>
    <property type="molecule type" value="Genomic_DNA"/>
</dbReference>
<name>A0A6J4SWH8_9ACTN</name>
<feature type="compositionally biased region" description="Low complexity" evidence="1">
    <location>
        <begin position="46"/>
        <end position="66"/>
    </location>
</feature>
<dbReference type="AlphaFoldDB" id="A0A6J4SWH8"/>
<dbReference type="SUPFAM" id="SSF53955">
    <property type="entry name" value="Lysozyme-like"/>
    <property type="match status" value="1"/>
</dbReference>
<evidence type="ECO:0008006" key="4">
    <source>
        <dbReference type="Google" id="ProtNLM"/>
    </source>
</evidence>
<organism evidence="3">
    <name type="scientific">uncultured Solirubrobacteraceae bacterium</name>
    <dbReference type="NCBI Taxonomy" id="1162706"/>
    <lineage>
        <taxon>Bacteria</taxon>
        <taxon>Bacillati</taxon>
        <taxon>Actinomycetota</taxon>
        <taxon>Thermoleophilia</taxon>
        <taxon>Solirubrobacterales</taxon>
        <taxon>Solirubrobacteraceae</taxon>
        <taxon>environmental samples</taxon>
    </lineage>
</organism>
<dbReference type="InterPro" id="IPR023346">
    <property type="entry name" value="Lysozyme-like_dom_sf"/>
</dbReference>
<feature type="chain" id="PRO_5038732229" description="Transglycosylase SLT domain-containing protein" evidence="2">
    <location>
        <begin position="29"/>
        <end position="371"/>
    </location>
</feature>
<feature type="region of interest" description="Disordered" evidence="1">
    <location>
        <begin position="133"/>
        <end position="152"/>
    </location>
</feature>
<keyword evidence="2" id="KW-0732">Signal</keyword>
<reference evidence="3" key="1">
    <citation type="submission" date="2020-02" db="EMBL/GenBank/DDBJ databases">
        <authorList>
            <person name="Meier V. D."/>
        </authorList>
    </citation>
    <scope>NUCLEOTIDE SEQUENCE</scope>
    <source>
        <strain evidence="3">AVDCRST_MAG67</strain>
    </source>
</reference>
<evidence type="ECO:0000256" key="1">
    <source>
        <dbReference type="SAM" id="MobiDB-lite"/>
    </source>
</evidence>
<dbReference type="Gene3D" id="1.10.530.10">
    <property type="match status" value="1"/>
</dbReference>
<feature type="signal peptide" evidence="2">
    <location>
        <begin position="1"/>
        <end position="28"/>
    </location>
</feature>
<feature type="region of interest" description="Disordered" evidence="1">
    <location>
        <begin position="38"/>
        <end position="66"/>
    </location>
</feature>
<evidence type="ECO:0000313" key="3">
    <source>
        <dbReference type="EMBL" id="CAA9507154.1"/>
    </source>
</evidence>